<comment type="caution">
    <text evidence="1">The sequence shown here is derived from an EMBL/GenBank/DDBJ whole genome shotgun (WGS) entry which is preliminary data.</text>
</comment>
<proteinExistence type="predicted"/>
<protein>
    <submittedName>
        <fullName evidence="1">Mannan polymerase complexes subunit Mnn9p</fullName>
    </submittedName>
</protein>
<reference evidence="1" key="1">
    <citation type="submission" date="2022-06" db="EMBL/GenBank/DDBJ databases">
        <authorList>
            <person name="Legras J.-L."/>
            <person name="Devillers H."/>
            <person name="Grondin C."/>
        </authorList>
    </citation>
    <scope>NUCLEOTIDE SEQUENCE</scope>
    <source>
        <strain evidence="1">CLIB 1444</strain>
    </source>
</reference>
<sequence length="383" mass="44124">MLKISIWTKQDEEISTTMLNHPIVRNIRRRPLLVVAPLSLIVILYLFIFSHREPSKKTQKYSYKSKNKSWFNKNKDSVILRNLPKNHLSHYDLNQLTVSKTPLENKEEILVLTPMSKFLPEYWDNLNKLSYDHSLISLGFILPRNEDGNKALKSLEKAVKQTQSDPTTKFKKITILRQDTNSLESQAEKDRHALAVQKERRSLMALARNSLVFTTISPSTSWILWLDADVIETPPDIIQDLAAHDKPILSANVYQRFFNEETKKPDIRPYDFNNWVESEEGLKLAKTLGEDEIIVEGYAEMATYRTLMAHLYNAKADQNTEMALDGVGGGAVLVKADVHRDGAMFPSFPFYHLIETEGFAKMAKRLGYEVFGLPNYLVYHYNE</sequence>
<keyword evidence="2" id="KW-1185">Reference proteome</keyword>
<evidence type="ECO:0000313" key="2">
    <source>
        <dbReference type="Proteomes" id="UP001152531"/>
    </source>
</evidence>
<dbReference type="Proteomes" id="UP001152531">
    <property type="component" value="Unassembled WGS sequence"/>
</dbReference>
<evidence type="ECO:0000313" key="1">
    <source>
        <dbReference type="EMBL" id="CAH6719331.1"/>
    </source>
</evidence>
<dbReference type="EMBL" id="CALSDN010000002">
    <property type="protein sequence ID" value="CAH6719331.1"/>
    <property type="molecule type" value="Genomic_DNA"/>
</dbReference>
<organism evidence="1 2">
    <name type="scientific">[Candida] jaroonii</name>
    <dbReference type="NCBI Taxonomy" id="467808"/>
    <lineage>
        <taxon>Eukaryota</taxon>
        <taxon>Fungi</taxon>
        <taxon>Dikarya</taxon>
        <taxon>Ascomycota</taxon>
        <taxon>Saccharomycotina</taxon>
        <taxon>Pichiomycetes</taxon>
        <taxon>Debaryomycetaceae</taxon>
        <taxon>Yamadazyma</taxon>
    </lineage>
</organism>
<gene>
    <name evidence="1" type="ORF">CLIB1444_02S06062</name>
</gene>
<name>A0ACA9Y2Z4_9ASCO</name>
<accession>A0ACA9Y2Z4</accession>